<dbReference type="CDD" id="cd08417">
    <property type="entry name" value="PBP2_Nitroaromatics_like"/>
    <property type="match status" value="1"/>
</dbReference>
<dbReference type="PANTHER" id="PTHR30118">
    <property type="entry name" value="HTH-TYPE TRANSCRIPTIONAL REGULATOR LEUO-RELATED"/>
    <property type="match status" value="1"/>
</dbReference>
<dbReference type="Proteomes" id="UP000032749">
    <property type="component" value="Chromosome"/>
</dbReference>
<evidence type="ECO:0000256" key="2">
    <source>
        <dbReference type="ARBA" id="ARBA00023015"/>
    </source>
</evidence>
<dbReference type="InterPro" id="IPR050389">
    <property type="entry name" value="LysR-type_TF"/>
</dbReference>
<keyword evidence="7" id="KW-1185">Reference proteome</keyword>
<dbReference type="KEGG" id="oai:OLEAN_C09450"/>
<dbReference type="AlphaFoldDB" id="R4YKL4"/>
<dbReference type="PANTHER" id="PTHR30118:SF15">
    <property type="entry name" value="TRANSCRIPTIONAL REGULATORY PROTEIN"/>
    <property type="match status" value="1"/>
</dbReference>
<feature type="domain" description="HTH lysR-type" evidence="5">
    <location>
        <begin position="8"/>
        <end position="65"/>
    </location>
</feature>
<dbReference type="Pfam" id="PF03466">
    <property type="entry name" value="LysR_substrate"/>
    <property type="match status" value="1"/>
</dbReference>
<evidence type="ECO:0000313" key="7">
    <source>
        <dbReference type="Proteomes" id="UP000032749"/>
    </source>
</evidence>
<dbReference type="EMBL" id="FO203512">
    <property type="protein sequence ID" value="CCK75121.1"/>
    <property type="molecule type" value="Genomic_DNA"/>
</dbReference>
<dbReference type="InterPro" id="IPR037402">
    <property type="entry name" value="YidZ_PBP2"/>
</dbReference>
<dbReference type="GO" id="GO:0003677">
    <property type="term" value="F:DNA binding"/>
    <property type="evidence" value="ECO:0007669"/>
    <property type="project" value="UniProtKB-KW"/>
</dbReference>
<name>R4YKL4_OLEAN</name>
<sequence length="318" mass="36101">MQLNLRALDLNLLPVFDALMREQHLSRAAEQLAMSQPAVSNALKRLRQTFNDDLFVRTAKGLKPTTRAQELQQAIQPALRLIQAGCIESNFDPGSSEQTLQISLNSATEYLIAPLIHKWLQAEAPNIKLQLQPDYLDDIPAQLKEGRLDFALDYVGFGDQQFQSLVMSEEDLVIICRADHPQLNGKITLKQFETLPQVSLTPRSSLAHKQSHLRGTPIEQLMGKDLPSRNLTMLVSSFVSIPSIITQSDLIAIVPKRIAQNFNRRQQANKEATLQCIALPFSYPKVCIQLLWHKSREHDTAHQWVRERMTKLIQFLPE</sequence>
<dbReference type="Pfam" id="PF00126">
    <property type="entry name" value="HTH_1"/>
    <property type="match status" value="1"/>
</dbReference>
<comment type="similarity">
    <text evidence="1">Belongs to the LysR transcriptional regulatory family.</text>
</comment>
<keyword evidence="4" id="KW-0804">Transcription</keyword>
<dbReference type="Gene3D" id="3.40.190.10">
    <property type="entry name" value="Periplasmic binding protein-like II"/>
    <property type="match status" value="2"/>
</dbReference>
<evidence type="ECO:0000313" key="6">
    <source>
        <dbReference type="EMBL" id="CCK75121.1"/>
    </source>
</evidence>
<dbReference type="PRINTS" id="PR00039">
    <property type="entry name" value="HTHLYSR"/>
</dbReference>
<dbReference type="SUPFAM" id="SSF46785">
    <property type="entry name" value="Winged helix' DNA-binding domain"/>
    <property type="match status" value="1"/>
</dbReference>
<dbReference type="InterPro" id="IPR005119">
    <property type="entry name" value="LysR_subst-bd"/>
</dbReference>
<evidence type="ECO:0000256" key="3">
    <source>
        <dbReference type="ARBA" id="ARBA00023125"/>
    </source>
</evidence>
<keyword evidence="3" id="KW-0238">DNA-binding</keyword>
<dbReference type="InterPro" id="IPR036388">
    <property type="entry name" value="WH-like_DNA-bd_sf"/>
</dbReference>
<proteinExistence type="inferred from homology"/>
<dbReference type="Gene3D" id="1.10.10.10">
    <property type="entry name" value="Winged helix-like DNA-binding domain superfamily/Winged helix DNA-binding domain"/>
    <property type="match status" value="1"/>
</dbReference>
<reference evidence="6 7" key="1">
    <citation type="journal article" date="2013" name="Nat. Commun.">
        <title>Genome sequence and functional genomic analysis of the oil-degrading bacterium Oleispira antarctica.</title>
        <authorList>
            <person name="Kube M."/>
            <person name="Chernikova T.N."/>
            <person name="Al-Ramahi Y."/>
            <person name="Beloqui A."/>
            <person name="Lopez-Cortez N."/>
            <person name="Guazzaroni M.E."/>
            <person name="Heipieper H.J."/>
            <person name="Klages S."/>
            <person name="Kotsyurbenko O.R."/>
            <person name="Langer I."/>
            <person name="Nechitaylo T.Y."/>
            <person name="Lunsdorf H."/>
            <person name="Fernandez M."/>
            <person name="Juarez S."/>
            <person name="Ciordia S."/>
            <person name="Singer A."/>
            <person name="Kagan O."/>
            <person name="Egorova O."/>
            <person name="Petit P.A."/>
            <person name="Stogios P."/>
            <person name="Kim Y."/>
            <person name="Tchigvintsev A."/>
            <person name="Flick R."/>
            <person name="Denaro R."/>
            <person name="Genovese M."/>
            <person name="Albar J.P."/>
            <person name="Reva O.N."/>
            <person name="Martinez-Gomariz M."/>
            <person name="Tran H."/>
            <person name="Ferrer M."/>
            <person name="Savchenko A."/>
            <person name="Yakunin A.F."/>
            <person name="Yakimov M.M."/>
            <person name="Golyshina O.V."/>
            <person name="Reinhardt R."/>
            <person name="Golyshin P.N."/>
        </authorList>
    </citation>
    <scope>NUCLEOTIDE SEQUENCE [LARGE SCALE GENOMIC DNA]</scope>
</reference>
<dbReference type="STRING" id="698738.OLEAN_C09450"/>
<organism evidence="6 7">
    <name type="scientific">Oleispira antarctica RB-8</name>
    <dbReference type="NCBI Taxonomy" id="698738"/>
    <lineage>
        <taxon>Bacteria</taxon>
        <taxon>Pseudomonadati</taxon>
        <taxon>Pseudomonadota</taxon>
        <taxon>Gammaproteobacteria</taxon>
        <taxon>Oceanospirillales</taxon>
        <taxon>Oceanospirillaceae</taxon>
        <taxon>Oleispira</taxon>
    </lineage>
</organism>
<dbReference type="HOGENOM" id="CLU_039613_39_0_6"/>
<dbReference type="GO" id="GO:0003700">
    <property type="term" value="F:DNA-binding transcription factor activity"/>
    <property type="evidence" value="ECO:0007669"/>
    <property type="project" value="InterPro"/>
</dbReference>
<dbReference type="InterPro" id="IPR036390">
    <property type="entry name" value="WH_DNA-bd_sf"/>
</dbReference>
<evidence type="ECO:0000259" key="5">
    <source>
        <dbReference type="PROSITE" id="PS50931"/>
    </source>
</evidence>
<accession>R4YKL4</accession>
<dbReference type="InterPro" id="IPR000847">
    <property type="entry name" value="LysR_HTH_N"/>
</dbReference>
<dbReference type="PROSITE" id="PS50931">
    <property type="entry name" value="HTH_LYSR"/>
    <property type="match status" value="1"/>
</dbReference>
<gene>
    <name evidence="6" type="ORF">OLEAN_C09450</name>
</gene>
<protein>
    <submittedName>
        <fullName evidence="6">Transcriptional regulator, LysR family</fullName>
    </submittedName>
</protein>
<keyword evidence="2" id="KW-0805">Transcription regulation</keyword>
<dbReference type="SUPFAM" id="SSF53850">
    <property type="entry name" value="Periplasmic binding protein-like II"/>
    <property type="match status" value="1"/>
</dbReference>
<evidence type="ECO:0000256" key="1">
    <source>
        <dbReference type="ARBA" id="ARBA00009437"/>
    </source>
</evidence>
<evidence type="ECO:0000256" key="4">
    <source>
        <dbReference type="ARBA" id="ARBA00023163"/>
    </source>
</evidence>